<proteinExistence type="predicted"/>
<gene>
    <name evidence="5" type="ORF">EEJ31_05200</name>
</gene>
<accession>A0A3M8LF68</accession>
<dbReference type="AlphaFoldDB" id="A0A3M8LF68"/>
<dbReference type="GO" id="GO:0003700">
    <property type="term" value="F:DNA-binding transcription factor activity"/>
    <property type="evidence" value="ECO:0007669"/>
    <property type="project" value="InterPro"/>
</dbReference>
<feature type="domain" description="HTH gntR-type" evidence="4">
    <location>
        <begin position="8"/>
        <end position="76"/>
    </location>
</feature>
<organism evidence="5 6">
    <name type="scientific">Cryobacterium tepidiphilum</name>
    <dbReference type="NCBI Taxonomy" id="2486026"/>
    <lineage>
        <taxon>Bacteria</taxon>
        <taxon>Bacillati</taxon>
        <taxon>Actinomycetota</taxon>
        <taxon>Actinomycetes</taxon>
        <taxon>Micrococcales</taxon>
        <taxon>Microbacteriaceae</taxon>
        <taxon>Cryobacterium</taxon>
    </lineage>
</organism>
<evidence type="ECO:0000256" key="3">
    <source>
        <dbReference type="ARBA" id="ARBA00023163"/>
    </source>
</evidence>
<dbReference type="PROSITE" id="PS50949">
    <property type="entry name" value="HTH_GNTR"/>
    <property type="match status" value="1"/>
</dbReference>
<evidence type="ECO:0000256" key="1">
    <source>
        <dbReference type="ARBA" id="ARBA00023015"/>
    </source>
</evidence>
<dbReference type="Pfam" id="PF00392">
    <property type="entry name" value="GntR"/>
    <property type="match status" value="1"/>
</dbReference>
<keyword evidence="2" id="KW-0238">DNA-binding</keyword>
<dbReference type="InterPro" id="IPR036388">
    <property type="entry name" value="WH-like_DNA-bd_sf"/>
</dbReference>
<dbReference type="InterPro" id="IPR011711">
    <property type="entry name" value="GntR_C"/>
</dbReference>
<dbReference type="InterPro" id="IPR008920">
    <property type="entry name" value="TF_FadR/GntR_C"/>
</dbReference>
<dbReference type="CDD" id="cd07377">
    <property type="entry name" value="WHTH_GntR"/>
    <property type="match status" value="1"/>
</dbReference>
<dbReference type="Proteomes" id="UP000279859">
    <property type="component" value="Unassembled WGS sequence"/>
</dbReference>
<evidence type="ECO:0000256" key="2">
    <source>
        <dbReference type="ARBA" id="ARBA00023125"/>
    </source>
</evidence>
<sequence length="219" mass="24911">MTDLLRHTPGKESLYAQLRTAVFNGEFRPGTILVEAAVAESYGVSRTPVREALRALEKDGILQYRGRHLMVRVTTLEEVMEIYDCRIVLEGTAAGWAARARTDNDLVLLELALNEMVKAADSSPYEQASVNHAFHDRLWRASHNATLVDLLSRLEVHIRRYPEPTVSRPGRWTHVLEEHAAIIEAVRSQNEEEAARLGREHMAIARDLRLRMVRESQPK</sequence>
<name>A0A3M8LF68_9MICO</name>
<dbReference type="SMART" id="SM00345">
    <property type="entry name" value="HTH_GNTR"/>
    <property type="match status" value="1"/>
</dbReference>
<dbReference type="SMART" id="SM00895">
    <property type="entry name" value="FCD"/>
    <property type="match status" value="1"/>
</dbReference>
<dbReference type="OrthoDB" id="9816161at2"/>
<keyword evidence="3" id="KW-0804">Transcription</keyword>
<dbReference type="SUPFAM" id="SSF46785">
    <property type="entry name" value="Winged helix' DNA-binding domain"/>
    <property type="match status" value="1"/>
</dbReference>
<dbReference type="PANTHER" id="PTHR43537">
    <property type="entry name" value="TRANSCRIPTIONAL REGULATOR, GNTR FAMILY"/>
    <property type="match status" value="1"/>
</dbReference>
<dbReference type="RefSeq" id="WP_123045237.1">
    <property type="nucleotide sequence ID" value="NZ_RDSR01000006.1"/>
</dbReference>
<dbReference type="InterPro" id="IPR000524">
    <property type="entry name" value="Tscrpt_reg_HTH_GntR"/>
</dbReference>
<evidence type="ECO:0000313" key="6">
    <source>
        <dbReference type="Proteomes" id="UP000279859"/>
    </source>
</evidence>
<evidence type="ECO:0000313" key="5">
    <source>
        <dbReference type="EMBL" id="RNE63965.1"/>
    </source>
</evidence>
<keyword evidence="1" id="KW-0805">Transcription regulation</keyword>
<comment type="caution">
    <text evidence="5">The sequence shown here is derived from an EMBL/GenBank/DDBJ whole genome shotgun (WGS) entry which is preliminary data.</text>
</comment>
<dbReference type="EMBL" id="RDSR01000006">
    <property type="protein sequence ID" value="RNE63965.1"/>
    <property type="molecule type" value="Genomic_DNA"/>
</dbReference>
<dbReference type="Pfam" id="PF07729">
    <property type="entry name" value="FCD"/>
    <property type="match status" value="1"/>
</dbReference>
<dbReference type="SUPFAM" id="SSF48008">
    <property type="entry name" value="GntR ligand-binding domain-like"/>
    <property type="match status" value="1"/>
</dbReference>
<dbReference type="GO" id="GO:0003677">
    <property type="term" value="F:DNA binding"/>
    <property type="evidence" value="ECO:0007669"/>
    <property type="project" value="UniProtKB-KW"/>
</dbReference>
<reference evidence="5 6" key="1">
    <citation type="submission" date="2018-11" db="EMBL/GenBank/DDBJ databases">
        <title>Cryobacterium sp. nov., isolated from rhizosphere soil of lettuce.</title>
        <authorList>
            <person name="Wang Y."/>
        </authorList>
    </citation>
    <scope>NUCLEOTIDE SEQUENCE [LARGE SCALE GENOMIC DNA]</scope>
    <source>
        <strain evidence="5 6">NEAU-85</strain>
    </source>
</reference>
<dbReference type="Gene3D" id="1.10.10.10">
    <property type="entry name" value="Winged helix-like DNA-binding domain superfamily/Winged helix DNA-binding domain"/>
    <property type="match status" value="1"/>
</dbReference>
<dbReference type="Gene3D" id="1.20.120.530">
    <property type="entry name" value="GntR ligand-binding domain-like"/>
    <property type="match status" value="1"/>
</dbReference>
<evidence type="ECO:0000259" key="4">
    <source>
        <dbReference type="PROSITE" id="PS50949"/>
    </source>
</evidence>
<dbReference type="PRINTS" id="PR00035">
    <property type="entry name" value="HTHGNTR"/>
</dbReference>
<dbReference type="PANTHER" id="PTHR43537:SF49">
    <property type="entry name" value="TRANSCRIPTIONAL REGULATORY PROTEIN"/>
    <property type="match status" value="1"/>
</dbReference>
<protein>
    <submittedName>
        <fullName evidence="5">GntR family transcriptional regulator</fullName>
    </submittedName>
</protein>
<dbReference type="InterPro" id="IPR036390">
    <property type="entry name" value="WH_DNA-bd_sf"/>
</dbReference>
<keyword evidence="6" id="KW-1185">Reference proteome</keyword>